<protein>
    <recommendedName>
        <fullName evidence="1">DUF4365 domain-containing protein</fullName>
    </recommendedName>
</protein>
<dbReference type="InterPro" id="IPR025375">
    <property type="entry name" value="DUF4365"/>
</dbReference>
<name>G8P0Q4_GRAMM</name>
<keyword evidence="3" id="KW-1185">Reference proteome</keyword>
<dbReference type="KEGG" id="gma:AciX8_0307"/>
<evidence type="ECO:0000313" key="2">
    <source>
        <dbReference type="EMBL" id="AEU34662.1"/>
    </source>
</evidence>
<dbReference type="AlphaFoldDB" id="G8P0Q4"/>
<dbReference type="Pfam" id="PF14280">
    <property type="entry name" value="DUF4365"/>
    <property type="match status" value="1"/>
</dbReference>
<evidence type="ECO:0000259" key="1">
    <source>
        <dbReference type="Pfam" id="PF14280"/>
    </source>
</evidence>
<proteinExistence type="predicted"/>
<dbReference type="OrthoDB" id="779764at2"/>
<evidence type="ECO:0000313" key="3">
    <source>
        <dbReference type="Proteomes" id="UP000007113"/>
    </source>
</evidence>
<dbReference type="HOGENOM" id="CLU_405854_0_0_0"/>
<feature type="domain" description="DUF4365" evidence="1">
    <location>
        <begin position="24"/>
        <end position="155"/>
    </location>
</feature>
<reference evidence="2 3" key="1">
    <citation type="submission" date="2011-11" db="EMBL/GenBank/DDBJ databases">
        <title>Complete sequence of Granulicella mallensis MP5ACTX8.</title>
        <authorList>
            <consortium name="US DOE Joint Genome Institute"/>
            <person name="Lucas S."/>
            <person name="Copeland A."/>
            <person name="Lapidus A."/>
            <person name="Cheng J.-F."/>
            <person name="Goodwin L."/>
            <person name="Pitluck S."/>
            <person name="Peters L."/>
            <person name="Lu M."/>
            <person name="Detter J.C."/>
            <person name="Han C."/>
            <person name="Tapia R."/>
            <person name="Land M."/>
            <person name="Hauser L."/>
            <person name="Kyrpides N."/>
            <person name="Ivanova N."/>
            <person name="Mikhailova N."/>
            <person name="Pagani I."/>
            <person name="Rawat S."/>
            <person name="Mannisto M."/>
            <person name="Haggblom M."/>
            <person name="Woyke T."/>
        </authorList>
    </citation>
    <scope>NUCLEOTIDE SEQUENCE [LARGE SCALE GENOMIC DNA]</scope>
    <source>
        <strain evidence="3">ATCC BAA-1857 / DSM 23137 / MP5ACTX8</strain>
    </source>
</reference>
<dbReference type="Proteomes" id="UP000007113">
    <property type="component" value="Chromosome"/>
</dbReference>
<dbReference type="EMBL" id="CP003130">
    <property type="protein sequence ID" value="AEU34662.1"/>
    <property type="molecule type" value="Genomic_DNA"/>
</dbReference>
<accession>G8P0Q4</accession>
<gene>
    <name evidence="2" type="ordered locus">AciX8_0307</name>
</gene>
<dbReference type="eggNOG" id="ENOG502ZRVM">
    <property type="taxonomic scope" value="Bacteria"/>
</dbReference>
<dbReference type="RefSeq" id="WP_014263546.1">
    <property type="nucleotide sequence ID" value="NC_016631.1"/>
</dbReference>
<organism evidence="2 3">
    <name type="scientific">Granulicella mallensis (strain ATCC BAA-1857 / DSM 23137 / MP5ACTX8)</name>
    <dbReference type="NCBI Taxonomy" id="682795"/>
    <lineage>
        <taxon>Bacteria</taxon>
        <taxon>Pseudomonadati</taxon>
        <taxon>Acidobacteriota</taxon>
        <taxon>Terriglobia</taxon>
        <taxon>Terriglobales</taxon>
        <taxon>Acidobacteriaceae</taxon>
        <taxon>Granulicella</taxon>
    </lineage>
</organism>
<sequence length="677" mass="76525">MNSGGDTSDLGPLPISDEKAELQRESIKALNALLKGHDAIIFRDERVEDYGVDGSFELKLNRRMTNFRGQVQMKAAGRLTPLVDGSFSHSVRTANLNYLLNGTAPIYILYDLQKDEFWFTWAQDESRRLNEETPNWRNQEWIALNFTEPFTLASLPGIHARIMKEGRLHRQIHDSLAKATGSEAVVLSIDSESLSITDPIHARDVLLASGVAIVASGFPVEVLDLLRLLDAEIRETARIQMTAGYAEFTRGDHYSALGHIRRALARKSELSARDRSFLVTLRDAAEFHIGLIDAEAYQQRLAVRSQTLEGLEALEARQDALRHRYLGEKDGDSRAAIVEKLREVTAEILGHPDSHRGLKLDARLLLLFLEGMQANIQTDESLFYSEIREFLYPSDTKSATENLQNARCNQLGWEQQADEAQREAYELRHPVLIVQALIITLYVRIGRLFEKRMEAINSHQSYKVPEPAKTSIENIFNEAYRLSHSSGLVEGRLTLDKLKIRFLEVQGDIGGAKAAAEKLYPEADAMGFKAIAEEASEVLEDRTLLMRYEQDIAQSDLQHRDQLQATQSDEQLSRMAMHLLKIIGSPPAHPKKLLGYMRSLRFIAQERCGWCHHLQLLENLTQTKDPAIAFSVSPSRKVICDKFNHISSRESVDVVAIVEDFKHDFCHSCSARDPRGY</sequence>